<comment type="caution">
    <text evidence="1">The sequence shown here is derived from an EMBL/GenBank/DDBJ whole genome shotgun (WGS) entry which is preliminary data.</text>
</comment>
<protein>
    <submittedName>
        <fullName evidence="1">Uncharacterized protein</fullName>
    </submittedName>
</protein>
<name>A0A0F9HCT6_9ZZZZ</name>
<accession>A0A0F9HCT6</accession>
<dbReference type="AlphaFoldDB" id="A0A0F9HCT6"/>
<gene>
    <name evidence="1" type="ORF">LCGC14_1718890</name>
</gene>
<dbReference type="EMBL" id="LAZR01015437">
    <property type="protein sequence ID" value="KKM13176.1"/>
    <property type="molecule type" value="Genomic_DNA"/>
</dbReference>
<sequence length="73" mass="8905">MTEETKKPEEVRSENIQDTLKHIQELEHTARLEDLIKDNAIEFFVEEKKYRVRQLTPGEKKEIFKEQRKLYTK</sequence>
<organism evidence="1">
    <name type="scientific">marine sediment metagenome</name>
    <dbReference type="NCBI Taxonomy" id="412755"/>
    <lineage>
        <taxon>unclassified sequences</taxon>
        <taxon>metagenomes</taxon>
        <taxon>ecological metagenomes</taxon>
    </lineage>
</organism>
<evidence type="ECO:0000313" key="1">
    <source>
        <dbReference type="EMBL" id="KKM13176.1"/>
    </source>
</evidence>
<proteinExistence type="predicted"/>
<reference evidence="1" key="1">
    <citation type="journal article" date="2015" name="Nature">
        <title>Complex archaea that bridge the gap between prokaryotes and eukaryotes.</title>
        <authorList>
            <person name="Spang A."/>
            <person name="Saw J.H."/>
            <person name="Jorgensen S.L."/>
            <person name="Zaremba-Niedzwiedzka K."/>
            <person name="Martijn J."/>
            <person name="Lind A.E."/>
            <person name="van Eijk R."/>
            <person name="Schleper C."/>
            <person name="Guy L."/>
            <person name="Ettema T.J."/>
        </authorList>
    </citation>
    <scope>NUCLEOTIDE SEQUENCE</scope>
</reference>